<keyword evidence="4 7" id="KW-0472">Membrane</keyword>
<feature type="transmembrane region" description="Helical" evidence="7">
    <location>
        <begin position="247"/>
        <end position="270"/>
    </location>
</feature>
<dbReference type="PANTHER" id="PTHR33048">
    <property type="entry name" value="PTH11-LIKE INTEGRAL MEMBRANE PROTEIN (AFU_ORTHOLOGUE AFUA_5G11245)"/>
    <property type="match status" value="1"/>
</dbReference>
<dbReference type="Pfam" id="PF20684">
    <property type="entry name" value="Fung_rhodopsin"/>
    <property type="match status" value="1"/>
</dbReference>
<comment type="subcellular location">
    <subcellularLocation>
        <location evidence="1">Membrane</location>
        <topology evidence="1">Multi-pass membrane protein</topology>
    </subcellularLocation>
</comment>
<comment type="similarity">
    <text evidence="5">Belongs to the SAT4 family.</text>
</comment>
<accession>A0A9P4Y111</accession>
<dbReference type="GeneID" id="63837748"/>
<keyword evidence="2 7" id="KW-0812">Transmembrane</keyword>
<name>A0A9P4Y111_CRYP1</name>
<feature type="region of interest" description="Disordered" evidence="6">
    <location>
        <begin position="296"/>
        <end position="340"/>
    </location>
</feature>
<dbReference type="OrthoDB" id="61113at2759"/>
<evidence type="ECO:0000256" key="2">
    <source>
        <dbReference type="ARBA" id="ARBA00022692"/>
    </source>
</evidence>
<feature type="transmembrane region" description="Helical" evidence="7">
    <location>
        <begin position="162"/>
        <end position="186"/>
    </location>
</feature>
<feature type="transmembrane region" description="Helical" evidence="7">
    <location>
        <begin position="26"/>
        <end position="50"/>
    </location>
</feature>
<protein>
    <recommendedName>
        <fullName evidence="8">Rhodopsin domain-containing protein</fullName>
    </recommendedName>
</protein>
<gene>
    <name evidence="9" type="ORF">M406DRAFT_331336</name>
</gene>
<comment type="caution">
    <text evidence="9">The sequence shown here is derived from an EMBL/GenBank/DDBJ whole genome shotgun (WGS) entry which is preliminary data.</text>
</comment>
<sequence length="399" mass="44458">MSLFQSIGSYDNLDEPTPFFNTKSAVYGFMITLLLLTWVTNVGSIFLVNAGLGQHFILLGIDGMIEFVKMFWWCNACYNMSMAAIKISLLFQYLRLLNEHPAADSRQPMIMRTAVIVLIAITAIWGIVYSILAWVPCVPIYADWDFTVSATRYGYGSDDKRTFVTTFMVHGACNMAIDIAIFALPLFSRSMWAAAGRQRQSRIAMIFLYGLGVVSVLCSIFRFVSIVDHKAATYPTFDPTWYGPTAIVLSILEVDLATIMASLPVFWPYLRRNIDRIMITHEIEVKVTEQHFTQIDDRGLEGGRNTRSHEGVRSESAAGAAAYTPWMDGDGHRSNSSAGLKMGEVVMMRTLGRSGTDEGSESSPTGDDMPFDGSRNAAPQRSPQRAAFLTRDSKEILLH</sequence>
<keyword evidence="3 7" id="KW-1133">Transmembrane helix</keyword>
<evidence type="ECO:0000256" key="5">
    <source>
        <dbReference type="ARBA" id="ARBA00038359"/>
    </source>
</evidence>
<evidence type="ECO:0000256" key="3">
    <source>
        <dbReference type="ARBA" id="ARBA00022989"/>
    </source>
</evidence>
<evidence type="ECO:0000256" key="7">
    <source>
        <dbReference type="SAM" id="Phobius"/>
    </source>
</evidence>
<keyword evidence="10" id="KW-1185">Reference proteome</keyword>
<dbReference type="PANTHER" id="PTHR33048:SF47">
    <property type="entry name" value="INTEGRAL MEMBRANE PROTEIN-RELATED"/>
    <property type="match status" value="1"/>
</dbReference>
<organism evidence="9 10">
    <name type="scientific">Cryphonectria parasitica (strain ATCC 38755 / EP155)</name>
    <dbReference type="NCBI Taxonomy" id="660469"/>
    <lineage>
        <taxon>Eukaryota</taxon>
        <taxon>Fungi</taxon>
        <taxon>Dikarya</taxon>
        <taxon>Ascomycota</taxon>
        <taxon>Pezizomycotina</taxon>
        <taxon>Sordariomycetes</taxon>
        <taxon>Sordariomycetidae</taxon>
        <taxon>Diaporthales</taxon>
        <taxon>Cryphonectriaceae</taxon>
        <taxon>Cryphonectria-Endothia species complex</taxon>
        <taxon>Cryphonectria</taxon>
    </lineage>
</organism>
<dbReference type="InterPro" id="IPR052337">
    <property type="entry name" value="SAT4-like"/>
</dbReference>
<dbReference type="GO" id="GO:0016020">
    <property type="term" value="C:membrane"/>
    <property type="evidence" value="ECO:0007669"/>
    <property type="project" value="UniProtKB-SubCell"/>
</dbReference>
<feature type="transmembrane region" description="Helical" evidence="7">
    <location>
        <begin position="206"/>
        <end position="227"/>
    </location>
</feature>
<dbReference type="InterPro" id="IPR049326">
    <property type="entry name" value="Rhodopsin_dom_fungi"/>
</dbReference>
<dbReference type="EMBL" id="MU032348">
    <property type="protein sequence ID" value="KAF3765022.1"/>
    <property type="molecule type" value="Genomic_DNA"/>
</dbReference>
<proteinExistence type="inferred from homology"/>
<evidence type="ECO:0000256" key="6">
    <source>
        <dbReference type="SAM" id="MobiDB-lite"/>
    </source>
</evidence>
<evidence type="ECO:0000259" key="8">
    <source>
        <dbReference type="Pfam" id="PF20684"/>
    </source>
</evidence>
<dbReference type="Proteomes" id="UP000803844">
    <property type="component" value="Unassembled WGS sequence"/>
</dbReference>
<reference evidence="9" key="1">
    <citation type="journal article" date="2020" name="Phytopathology">
        <title>Genome sequence of the chestnut blight fungus Cryphonectria parasitica EP155: A fundamental resource for an archetypical invasive plant pathogen.</title>
        <authorList>
            <person name="Crouch J.A."/>
            <person name="Dawe A."/>
            <person name="Aerts A."/>
            <person name="Barry K."/>
            <person name="Churchill A.C.L."/>
            <person name="Grimwood J."/>
            <person name="Hillman B."/>
            <person name="Milgroom M.G."/>
            <person name="Pangilinan J."/>
            <person name="Smith M."/>
            <person name="Salamov A."/>
            <person name="Schmutz J."/>
            <person name="Yadav J."/>
            <person name="Grigoriev I.V."/>
            <person name="Nuss D."/>
        </authorList>
    </citation>
    <scope>NUCLEOTIDE SEQUENCE</scope>
    <source>
        <strain evidence="9">EP155</strain>
    </source>
</reference>
<dbReference type="AlphaFoldDB" id="A0A9P4Y111"/>
<evidence type="ECO:0000313" key="10">
    <source>
        <dbReference type="Proteomes" id="UP000803844"/>
    </source>
</evidence>
<feature type="transmembrane region" description="Helical" evidence="7">
    <location>
        <begin position="115"/>
        <end position="142"/>
    </location>
</feature>
<feature type="domain" description="Rhodopsin" evidence="8">
    <location>
        <begin position="30"/>
        <end position="272"/>
    </location>
</feature>
<dbReference type="RefSeq" id="XP_040775983.1">
    <property type="nucleotide sequence ID" value="XM_040920619.1"/>
</dbReference>
<evidence type="ECO:0000256" key="1">
    <source>
        <dbReference type="ARBA" id="ARBA00004141"/>
    </source>
</evidence>
<evidence type="ECO:0000256" key="4">
    <source>
        <dbReference type="ARBA" id="ARBA00023136"/>
    </source>
</evidence>
<evidence type="ECO:0000313" key="9">
    <source>
        <dbReference type="EMBL" id="KAF3765022.1"/>
    </source>
</evidence>
<feature type="region of interest" description="Disordered" evidence="6">
    <location>
        <begin position="353"/>
        <end position="399"/>
    </location>
</feature>